<proteinExistence type="predicted"/>
<dbReference type="AlphaFoldDB" id="A0A0B6XYM1"/>
<gene>
    <name evidence="1" type="primary">ORF5955</name>
</gene>
<feature type="non-terminal residue" evidence="1">
    <location>
        <position position="1"/>
    </location>
</feature>
<accession>A0A0B6XYM1</accession>
<organism evidence="1">
    <name type="scientific">Arion vulgaris</name>
    <dbReference type="NCBI Taxonomy" id="1028688"/>
    <lineage>
        <taxon>Eukaryota</taxon>
        <taxon>Metazoa</taxon>
        <taxon>Spiralia</taxon>
        <taxon>Lophotrochozoa</taxon>
        <taxon>Mollusca</taxon>
        <taxon>Gastropoda</taxon>
        <taxon>Heterobranchia</taxon>
        <taxon>Euthyneura</taxon>
        <taxon>Panpulmonata</taxon>
        <taxon>Eupulmonata</taxon>
        <taxon>Stylommatophora</taxon>
        <taxon>Helicina</taxon>
        <taxon>Arionoidea</taxon>
        <taxon>Arionidae</taxon>
        <taxon>Arion</taxon>
    </lineage>
</organism>
<protein>
    <submittedName>
        <fullName evidence="1">Uncharacterized protein</fullName>
    </submittedName>
</protein>
<reference evidence="1" key="1">
    <citation type="submission" date="2014-12" db="EMBL/GenBank/DDBJ databases">
        <title>Insight into the proteome of Arion vulgaris.</title>
        <authorList>
            <person name="Aradska J."/>
            <person name="Bulat T."/>
            <person name="Smidak R."/>
            <person name="Sarate P."/>
            <person name="Gangsoo J."/>
            <person name="Sialana F."/>
            <person name="Bilban M."/>
            <person name="Lubec G."/>
        </authorList>
    </citation>
    <scope>NUCLEOTIDE SEQUENCE</scope>
    <source>
        <tissue evidence="1">Skin</tissue>
    </source>
</reference>
<name>A0A0B6XYM1_9EUPU</name>
<sequence length="56" mass="6394">FVATSATRKLRKQLQMNDFKCLARNPWKHLNIKPPMPSAPQGIGHRLGQQELLVLD</sequence>
<evidence type="ECO:0000313" key="1">
    <source>
        <dbReference type="EMBL" id="CEK48989.1"/>
    </source>
</evidence>
<dbReference type="EMBL" id="HACG01002124">
    <property type="protein sequence ID" value="CEK48989.1"/>
    <property type="molecule type" value="Transcribed_RNA"/>
</dbReference>